<dbReference type="InterPro" id="IPR002504">
    <property type="entry name" value="NADK"/>
</dbReference>
<evidence type="ECO:0000256" key="6">
    <source>
        <dbReference type="ARBA" id="ARBA00023027"/>
    </source>
</evidence>
<dbReference type="GO" id="GO:0006741">
    <property type="term" value="P:NADP+ biosynthetic process"/>
    <property type="evidence" value="ECO:0007669"/>
    <property type="project" value="InterPro"/>
</dbReference>
<dbReference type="InterPro" id="IPR017437">
    <property type="entry name" value="ATP-NAD_kinase_PpnK-typ_C"/>
</dbReference>
<reference evidence="7" key="1">
    <citation type="submission" date="2021-02" db="EMBL/GenBank/DDBJ databases">
        <authorList>
            <person name="Nowell W R."/>
        </authorList>
    </citation>
    <scope>NUCLEOTIDE SEQUENCE</scope>
    <source>
        <strain evidence="7">Ploen Becks lab</strain>
    </source>
</reference>
<protein>
    <recommendedName>
        <fullName evidence="2">NAD(+) kinase</fullName>
        <ecNumber evidence="2">2.7.1.23</ecNumber>
    </recommendedName>
</protein>
<dbReference type="AlphaFoldDB" id="A0A814C330"/>
<sequence>LLDDSFNNRLIWSLPPKNILVVKRLGESAREPFIDILKFLIEESGDLNIFIEDTEYTSEYLTNYVHSKIKIFQKNTENFIDLIISLGGDGTLLHISSIFKNKCPPILSIHYGSLGFLCPFDFENFKSHIKQALKVGGSLIKRDRLECNLCGSDDSFRIDCKSKGSSEFTALNEVVINRGSNSDGLIVSTSTGSTAYALSAGVSLCHPSLELITISAICPHSLSFRPIILPIDVEIKISLNVESRGNAFFSVDGHSQTELKHSQYLLIRKSKYCFATLSRSDQFGDWFESLNTCLNWNDRKKQHPLTAEFSKSNPKTASMKKTSTLNDINSCFLSVLNFDQGYISQKSDDSDYFT</sequence>
<dbReference type="EMBL" id="CAJNOC010002476">
    <property type="protein sequence ID" value="CAF0935414.1"/>
    <property type="molecule type" value="Genomic_DNA"/>
</dbReference>
<dbReference type="PANTHER" id="PTHR20275">
    <property type="entry name" value="NAD KINASE"/>
    <property type="match status" value="1"/>
</dbReference>
<accession>A0A814C330</accession>
<keyword evidence="8" id="KW-1185">Reference proteome</keyword>
<comment type="caution">
    <text evidence="7">The sequence shown here is derived from an EMBL/GenBank/DDBJ whole genome shotgun (WGS) entry which is preliminary data.</text>
</comment>
<evidence type="ECO:0000313" key="7">
    <source>
        <dbReference type="EMBL" id="CAF0935414.1"/>
    </source>
</evidence>
<keyword evidence="4" id="KW-0418">Kinase</keyword>
<dbReference type="Proteomes" id="UP000663879">
    <property type="component" value="Unassembled WGS sequence"/>
</dbReference>
<dbReference type="EC" id="2.7.1.23" evidence="2"/>
<gene>
    <name evidence="7" type="ORF">OXX778_LOCUS13133</name>
</gene>
<dbReference type="PANTHER" id="PTHR20275:SF0">
    <property type="entry name" value="NAD KINASE"/>
    <property type="match status" value="1"/>
</dbReference>
<feature type="non-terminal residue" evidence="7">
    <location>
        <position position="1"/>
    </location>
</feature>
<name>A0A814C330_9BILA</name>
<dbReference type="Gene3D" id="3.40.50.10330">
    <property type="entry name" value="Probable inorganic polyphosphate/atp-NAD kinase, domain 1"/>
    <property type="match status" value="1"/>
</dbReference>
<keyword evidence="3" id="KW-0808">Transferase</keyword>
<evidence type="ECO:0000256" key="2">
    <source>
        <dbReference type="ARBA" id="ARBA00012120"/>
    </source>
</evidence>
<keyword evidence="5" id="KW-0521">NADP</keyword>
<dbReference type="GO" id="GO:0019674">
    <property type="term" value="P:NAD+ metabolic process"/>
    <property type="evidence" value="ECO:0007669"/>
    <property type="project" value="InterPro"/>
</dbReference>
<dbReference type="InterPro" id="IPR016064">
    <property type="entry name" value="NAD/diacylglycerol_kinase_sf"/>
</dbReference>
<keyword evidence="6" id="KW-0520">NAD</keyword>
<dbReference type="HAMAP" id="MF_00361">
    <property type="entry name" value="NAD_kinase"/>
    <property type="match status" value="1"/>
</dbReference>
<dbReference type="GO" id="GO:0003951">
    <property type="term" value="F:NAD+ kinase activity"/>
    <property type="evidence" value="ECO:0007669"/>
    <property type="project" value="UniProtKB-EC"/>
</dbReference>
<dbReference type="Pfam" id="PF20143">
    <property type="entry name" value="NAD_kinase_C"/>
    <property type="match status" value="1"/>
</dbReference>
<evidence type="ECO:0000256" key="3">
    <source>
        <dbReference type="ARBA" id="ARBA00022679"/>
    </source>
</evidence>
<dbReference type="Gene3D" id="2.60.200.30">
    <property type="entry name" value="Probable inorganic polyphosphate/atp-NAD kinase, domain 2"/>
    <property type="match status" value="1"/>
</dbReference>
<dbReference type="OrthoDB" id="24581at2759"/>
<evidence type="ECO:0000256" key="1">
    <source>
        <dbReference type="ARBA" id="ARBA00010995"/>
    </source>
</evidence>
<organism evidence="7 8">
    <name type="scientific">Brachionus calyciflorus</name>
    <dbReference type="NCBI Taxonomy" id="104777"/>
    <lineage>
        <taxon>Eukaryota</taxon>
        <taxon>Metazoa</taxon>
        <taxon>Spiralia</taxon>
        <taxon>Gnathifera</taxon>
        <taxon>Rotifera</taxon>
        <taxon>Eurotatoria</taxon>
        <taxon>Monogononta</taxon>
        <taxon>Pseudotrocha</taxon>
        <taxon>Ploima</taxon>
        <taxon>Brachionidae</taxon>
        <taxon>Brachionus</taxon>
    </lineage>
</organism>
<proteinExistence type="inferred from homology"/>
<dbReference type="InterPro" id="IPR017438">
    <property type="entry name" value="ATP-NAD_kinase_N"/>
</dbReference>
<evidence type="ECO:0000313" key="8">
    <source>
        <dbReference type="Proteomes" id="UP000663879"/>
    </source>
</evidence>
<evidence type="ECO:0000256" key="4">
    <source>
        <dbReference type="ARBA" id="ARBA00022777"/>
    </source>
</evidence>
<evidence type="ECO:0000256" key="5">
    <source>
        <dbReference type="ARBA" id="ARBA00022857"/>
    </source>
</evidence>
<comment type="similarity">
    <text evidence="1">Belongs to the NAD kinase family.</text>
</comment>
<dbReference type="Pfam" id="PF01513">
    <property type="entry name" value="NAD_kinase"/>
    <property type="match status" value="1"/>
</dbReference>
<dbReference type="SUPFAM" id="SSF111331">
    <property type="entry name" value="NAD kinase/diacylglycerol kinase-like"/>
    <property type="match status" value="1"/>
</dbReference>